<reference evidence="1" key="1">
    <citation type="submission" date="2021-06" db="EMBL/GenBank/DDBJ databases">
        <authorList>
            <person name="Kallberg Y."/>
            <person name="Tangrot J."/>
            <person name="Rosling A."/>
        </authorList>
    </citation>
    <scope>NUCLEOTIDE SEQUENCE</scope>
    <source>
        <strain evidence="1">MA453B</strain>
    </source>
</reference>
<dbReference type="AlphaFoldDB" id="A0A9N9I9K4"/>
<proteinExistence type="predicted"/>
<name>A0A9N9I9K4_9GLOM</name>
<dbReference type="OrthoDB" id="2413653at2759"/>
<sequence length="53" mass="6127">MDKPKFKRTKVEKLAEKMEPLVPPNFLQNENTAKLILKATKNMNVDDPAIFIQ</sequence>
<dbReference type="Proteomes" id="UP000789405">
    <property type="component" value="Unassembled WGS sequence"/>
</dbReference>
<evidence type="ECO:0000313" key="1">
    <source>
        <dbReference type="EMBL" id="CAG8724910.1"/>
    </source>
</evidence>
<gene>
    <name evidence="1" type="ORF">DERYTH_LOCUS14631</name>
</gene>
<organism evidence="1 2">
    <name type="scientific">Dentiscutata erythropus</name>
    <dbReference type="NCBI Taxonomy" id="1348616"/>
    <lineage>
        <taxon>Eukaryota</taxon>
        <taxon>Fungi</taxon>
        <taxon>Fungi incertae sedis</taxon>
        <taxon>Mucoromycota</taxon>
        <taxon>Glomeromycotina</taxon>
        <taxon>Glomeromycetes</taxon>
        <taxon>Diversisporales</taxon>
        <taxon>Gigasporaceae</taxon>
        <taxon>Dentiscutata</taxon>
    </lineage>
</organism>
<protein>
    <submittedName>
        <fullName evidence="1">20745_t:CDS:1</fullName>
    </submittedName>
</protein>
<keyword evidence="2" id="KW-1185">Reference proteome</keyword>
<comment type="caution">
    <text evidence="1">The sequence shown here is derived from an EMBL/GenBank/DDBJ whole genome shotgun (WGS) entry which is preliminary data.</text>
</comment>
<accession>A0A9N9I9K4</accession>
<dbReference type="EMBL" id="CAJVPY010011172">
    <property type="protein sequence ID" value="CAG8724910.1"/>
    <property type="molecule type" value="Genomic_DNA"/>
</dbReference>
<evidence type="ECO:0000313" key="2">
    <source>
        <dbReference type="Proteomes" id="UP000789405"/>
    </source>
</evidence>